<keyword evidence="1" id="KW-0732">Signal</keyword>
<dbReference type="OrthoDB" id="4526039at2759"/>
<accession>A0A9W8S448</accession>
<keyword evidence="3" id="KW-1185">Reference proteome</keyword>
<gene>
    <name evidence="2" type="ORF">NW762_006008</name>
</gene>
<feature type="chain" id="PRO_5040851995" evidence="1">
    <location>
        <begin position="17"/>
        <end position="299"/>
    </location>
</feature>
<proteinExistence type="predicted"/>
<dbReference type="EMBL" id="JAOQAZ010000009">
    <property type="protein sequence ID" value="KAJ4263970.1"/>
    <property type="molecule type" value="Genomic_DNA"/>
</dbReference>
<dbReference type="Proteomes" id="UP001152049">
    <property type="component" value="Unassembled WGS sequence"/>
</dbReference>
<comment type="caution">
    <text evidence="2">The sequence shown here is derived from an EMBL/GenBank/DDBJ whole genome shotgun (WGS) entry which is preliminary data.</text>
</comment>
<name>A0A9W8S448_9HYPO</name>
<evidence type="ECO:0000313" key="3">
    <source>
        <dbReference type="Proteomes" id="UP001152049"/>
    </source>
</evidence>
<organism evidence="2 3">
    <name type="scientific">Fusarium torreyae</name>
    <dbReference type="NCBI Taxonomy" id="1237075"/>
    <lineage>
        <taxon>Eukaryota</taxon>
        <taxon>Fungi</taxon>
        <taxon>Dikarya</taxon>
        <taxon>Ascomycota</taxon>
        <taxon>Pezizomycotina</taxon>
        <taxon>Sordariomycetes</taxon>
        <taxon>Hypocreomycetidae</taxon>
        <taxon>Hypocreales</taxon>
        <taxon>Nectriaceae</taxon>
        <taxon>Fusarium</taxon>
    </lineage>
</organism>
<reference evidence="2" key="1">
    <citation type="submission" date="2022-09" db="EMBL/GenBank/DDBJ databases">
        <title>Fusarium specimens isolated from Avocado Roots.</title>
        <authorList>
            <person name="Stajich J."/>
            <person name="Roper C."/>
            <person name="Heimlech-Rivalta G."/>
        </authorList>
    </citation>
    <scope>NUCLEOTIDE SEQUENCE</scope>
    <source>
        <strain evidence="2">CF00136</strain>
    </source>
</reference>
<sequence length="299" mass="32689">MKSVLTLAAVASSVVAFDGSVGAAGPPGDMSEQDWRSWFKNPNATGTFAFEAFNVSENFPPDETVDGWGASIQVANITDDPEADVPYPGVDISIKAPNGMRLPELNSSRTNSSNWHLCLSFWSPDKLDDDATDDAQDDNGDCSSFLSDDCIDALKLRGNAYYWDGDKCTRMSSSVPEACKKYYGDGDTYSATIGANLSRFDGSTLISQRPQLTGEEDFAMSEEEAYYYAVRGVWTVLISWGRRNESSYDTSDILQPTLLCLHTRNFTEGSENPNAGVRTTIYGSMTTFVTLLASILLTY</sequence>
<evidence type="ECO:0000313" key="2">
    <source>
        <dbReference type="EMBL" id="KAJ4263970.1"/>
    </source>
</evidence>
<dbReference type="AlphaFoldDB" id="A0A9W8S448"/>
<protein>
    <submittedName>
        <fullName evidence="2">Uncharacterized protein</fullName>
    </submittedName>
</protein>
<evidence type="ECO:0000256" key="1">
    <source>
        <dbReference type="SAM" id="SignalP"/>
    </source>
</evidence>
<feature type="signal peptide" evidence="1">
    <location>
        <begin position="1"/>
        <end position="16"/>
    </location>
</feature>